<reference evidence="1" key="1">
    <citation type="submission" date="2011-07" db="EMBL/GenBank/DDBJ databases">
        <title>The Genome Sequence of Exophiala (Wangiella) dermatitidis NIH/UT8656.</title>
        <authorList>
            <consortium name="The Broad Institute Genome Sequencing Platform"/>
            <person name="Cuomo C."/>
            <person name="Wang Z."/>
            <person name="Hunicke-Smith S."/>
            <person name="Szanislo P.J."/>
            <person name="Earl A."/>
            <person name="Young S.K."/>
            <person name="Zeng Q."/>
            <person name="Gargeya S."/>
            <person name="Fitzgerald M."/>
            <person name="Haas B."/>
            <person name="Abouelleil A."/>
            <person name="Alvarado L."/>
            <person name="Arachchi H.M."/>
            <person name="Berlin A."/>
            <person name="Brown A."/>
            <person name="Chapman S.B."/>
            <person name="Chen Z."/>
            <person name="Dunbar C."/>
            <person name="Freedman E."/>
            <person name="Gearin G."/>
            <person name="Gellesch M."/>
            <person name="Goldberg J."/>
            <person name="Griggs A."/>
            <person name="Gujja S."/>
            <person name="Heiman D."/>
            <person name="Howarth C."/>
            <person name="Larson L."/>
            <person name="Lui A."/>
            <person name="MacDonald P.J.P."/>
            <person name="Montmayeur A."/>
            <person name="Murphy C."/>
            <person name="Neiman D."/>
            <person name="Pearson M."/>
            <person name="Priest M."/>
            <person name="Roberts A."/>
            <person name="Saif S."/>
            <person name="Shea T."/>
            <person name="Shenoy N."/>
            <person name="Sisk P."/>
            <person name="Stolte C."/>
            <person name="Sykes S."/>
            <person name="Wortman J."/>
            <person name="Nusbaum C."/>
            <person name="Birren B."/>
        </authorList>
    </citation>
    <scope>NUCLEOTIDE SEQUENCE</scope>
    <source>
        <strain evidence="1">NIH/UT8656</strain>
    </source>
</reference>
<dbReference type="RefSeq" id="XP_009152811.1">
    <property type="nucleotide sequence ID" value="XM_009154563.1"/>
</dbReference>
<sequence length="180" mass="20042">MCFGSLAKLASVAQLVQLGSQFTGRPRLLFDSRNSHSVYSFNRTVSPSSRAFRSRSCLGFKLASARRRQDLDSLCLPSPPQPRRLSSRIGKTSTVSLTRTPIAEGFLEKFLPFLMNSTMILLSVSLSTLSFTPNRSCTNTSESAENSSSVFADMRQLDALYELFELCFCFLPSLQRMSAR</sequence>
<dbReference type="InParanoid" id="H6BNH3"/>
<dbReference type="GeneID" id="20305203"/>
<organism evidence="1 2">
    <name type="scientific">Exophiala dermatitidis (strain ATCC 34100 / CBS 525.76 / NIH/UT8656)</name>
    <name type="common">Black yeast</name>
    <name type="synonym">Wangiella dermatitidis</name>
    <dbReference type="NCBI Taxonomy" id="858893"/>
    <lineage>
        <taxon>Eukaryota</taxon>
        <taxon>Fungi</taxon>
        <taxon>Dikarya</taxon>
        <taxon>Ascomycota</taxon>
        <taxon>Pezizomycotina</taxon>
        <taxon>Eurotiomycetes</taxon>
        <taxon>Chaetothyriomycetidae</taxon>
        <taxon>Chaetothyriales</taxon>
        <taxon>Herpotrichiellaceae</taxon>
        <taxon>Exophiala</taxon>
    </lineage>
</organism>
<protein>
    <submittedName>
        <fullName evidence="1">Uncharacterized protein</fullName>
    </submittedName>
</protein>
<dbReference type="EMBL" id="JH226130">
    <property type="protein sequence ID" value="EHY52350.1"/>
    <property type="molecule type" value="Genomic_DNA"/>
</dbReference>
<name>H6BNH3_EXODN</name>
<evidence type="ECO:0000313" key="2">
    <source>
        <dbReference type="Proteomes" id="UP000007304"/>
    </source>
</evidence>
<dbReference type="VEuPathDB" id="FungiDB:HMPREF1120_00564"/>
<keyword evidence="2" id="KW-1185">Reference proteome</keyword>
<dbReference type="Proteomes" id="UP000007304">
    <property type="component" value="Unassembled WGS sequence"/>
</dbReference>
<dbReference type="HOGENOM" id="CLU_1496212_0_0_1"/>
<proteinExistence type="predicted"/>
<accession>H6BNH3</accession>
<evidence type="ECO:0000313" key="1">
    <source>
        <dbReference type="EMBL" id="EHY52350.1"/>
    </source>
</evidence>
<dbReference type="AlphaFoldDB" id="H6BNH3"/>
<gene>
    <name evidence="1" type="ORF">HMPREF1120_00564</name>
</gene>